<dbReference type="InterPro" id="IPR011010">
    <property type="entry name" value="DNA_brk_join_enz"/>
</dbReference>
<dbReference type="RefSeq" id="WP_100705170.1">
    <property type="nucleotide sequence ID" value="NZ_NPDL01000010.1"/>
</dbReference>
<comment type="caution">
    <text evidence="3">The sequence shown here is derived from an EMBL/GenBank/DDBJ whole genome shotgun (WGS) entry which is preliminary data.</text>
</comment>
<dbReference type="SUPFAM" id="SSF56349">
    <property type="entry name" value="DNA breaking-rejoining enzymes"/>
    <property type="match status" value="1"/>
</dbReference>
<sequence length="194" mass="22513">MKKEKRSRTKILPEDNPALSKDEIRLLLNASRTHENHYLWFRMLYSFGLQLSELVSLKVEDLDWSHHNILIHHSQTLNPRNPSIPLSLRRDLWFISQGKQGEDFLFSGRMGKLRPRTVQKMFSKLEEMTGLSISVFRLRRSLASHLLEAGWDLESIREQLGLSSQKSLKDLIGQKPKQVLLKKFPLEEINGSAA</sequence>
<name>A0A2M9XID3_9LEPT</name>
<keyword evidence="1" id="KW-0233">DNA recombination</keyword>
<dbReference type="GO" id="GO:0015074">
    <property type="term" value="P:DNA integration"/>
    <property type="evidence" value="ECO:0007669"/>
    <property type="project" value="InterPro"/>
</dbReference>
<dbReference type="Pfam" id="PF00589">
    <property type="entry name" value="Phage_integrase"/>
    <property type="match status" value="1"/>
</dbReference>
<dbReference type="GO" id="GO:0006310">
    <property type="term" value="P:DNA recombination"/>
    <property type="evidence" value="ECO:0007669"/>
    <property type="project" value="UniProtKB-KW"/>
</dbReference>
<proteinExistence type="predicted"/>
<dbReference type="PROSITE" id="PS51898">
    <property type="entry name" value="TYR_RECOMBINASE"/>
    <property type="match status" value="1"/>
</dbReference>
<dbReference type="PANTHER" id="PTHR30349:SF64">
    <property type="entry name" value="PROPHAGE INTEGRASE INTD-RELATED"/>
    <property type="match status" value="1"/>
</dbReference>
<organism evidence="3 4">
    <name type="scientific">Leptospira hartskeerlii</name>
    <dbReference type="NCBI Taxonomy" id="2023177"/>
    <lineage>
        <taxon>Bacteria</taxon>
        <taxon>Pseudomonadati</taxon>
        <taxon>Spirochaetota</taxon>
        <taxon>Spirochaetia</taxon>
        <taxon>Leptospirales</taxon>
        <taxon>Leptospiraceae</taxon>
        <taxon>Leptospira</taxon>
    </lineage>
</organism>
<protein>
    <submittedName>
        <fullName evidence="3">Recombinase XerD</fullName>
    </submittedName>
</protein>
<dbReference type="InterPro" id="IPR002104">
    <property type="entry name" value="Integrase_catalytic"/>
</dbReference>
<feature type="domain" description="Tyr recombinase" evidence="2">
    <location>
        <begin position="14"/>
        <end position="185"/>
    </location>
</feature>
<evidence type="ECO:0000256" key="1">
    <source>
        <dbReference type="ARBA" id="ARBA00023172"/>
    </source>
</evidence>
<keyword evidence="4" id="KW-1185">Reference proteome</keyword>
<evidence type="ECO:0000259" key="2">
    <source>
        <dbReference type="PROSITE" id="PS51898"/>
    </source>
</evidence>
<accession>A0A2M9XID3</accession>
<dbReference type="GO" id="GO:0003677">
    <property type="term" value="F:DNA binding"/>
    <property type="evidence" value="ECO:0007669"/>
    <property type="project" value="InterPro"/>
</dbReference>
<reference evidence="3 4" key="1">
    <citation type="submission" date="2017-07" db="EMBL/GenBank/DDBJ databases">
        <title>Leptospira spp. isolated from tropical soils.</title>
        <authorList>
            <person name="Thibeaux R."/>
            <person name="Iraola G."/>
            <person name="Ferres I."/>
            <person name="Bierque E."/>
            <person name="Girault D."/>
            <person name="Soupe-Gilbert M.-E."/>
            <person name="Picardeau M."/>
            <person name="Goarant C."/>
        </authorList>
    </citation>
    <scope>NUCLEOTIDE SEQUENCE [LARGE SCALE GENOMIC DNA]</scope>
    <source>
        <strain evidence="3 4">MCA1-C-A1</strain>
    </source>
</reference>
<dbReference type="Gene3D" id="1.10.443.10">
    <property type="entry name" value="Intergrase catalytic core"/>
    <property type="match status" value="1"/>
</dbReference>
<dbReference type="AlphaFoldDB" id="A0A2M9XID3"/>
<evidence type="ECO:0000313" key="4">
    <source>
        <dbReference type="Proteomes" id="UP000232196"/>
    </source>
</evidence>
<dbReference type="InterPro" id="IPR050090">
    <property type="entry name" value="Tyrosine_recombinase_XerCD"/>
</dbReference>
<gene>
    <name evidence="3" type="ORF">CH357_02485</name>
</gene>
<dbReference type="InterPro" id="IPR013762">
    <property type="entry name" value="Integrase-like_cat_sf"/>
</dbReference>
<evidence type="ECO:0000313" key="3">
    <source>
        <dbReference type="EMBL" id="PJZ27435.1"/>
    </source>
</evidence>
<dbReference type="Proteomes" id="UP000232196">
    <property type="component" value="Unassembled WGS sequence"/>
</dbReference>
<dbReference type="OrthoDB" id="336836at2"/>
<dbReference type="EMBL" id="NPDN01000001">
    <property type="protein sequence ID" value="PJZ27435.1"/>
    <property type="molecule type" value="Genomic_DNA"/>
</dbReference>
<dbReference type="PANTHER" id="PTHR30349">
    <property type="entry name" value="PHAGE INTEGRASE-RELATED"/>
    <property type="match status" value="1"/>
</dbReference>